<dbReference type="PANTHER" id="PTHR43060">
    <property type="entry name" value="3-HYDROXYISOBUTYRATE DEHYDROGENASE-LIKE 1, MITOCHONDRIAL-RELATED"/>
    <property type="match status" value="1"/>
</dbReference>
<evidence type="ECO:0000256" key="7">
    <source>
        <dbReference type="ARBA" id="ARBA00038870"/>
    </source>
</evidence>
<dbReference type="GO" id="GO:0016616">
    <property type="term" value="F:oxidoreductase activity, acting on the CH-OH group of donors, NAD or NADP as acceptor"/>
    <property type="evidence" value="ECO:0007669"/>
    <property type="project" value="InterPro"/>
</dbReference>
<evidence type="ECO:0000256" key="1">
    <source>
        <dbReference type="ARBA" id="ARBA00022857"/>
    </source>
</evidence>
<dbReference type="RefSeq" id="WP_165026404.1">
    <property type="nucleotide sequence ID" value="NZ_JAAKZF010000008.1"/>
</dbReference>
<feature type="domain" description="6-phosphogluconate dehydrogenase NADP-binding" evidence="11">
    <location>
        <begin position="4"/>
        <end position="161"/>
    </location>
</feature>
<evidence type="ECO:0000256" key="8">
    <source>
        <dbReference type="ARBA" id="ARBA00039407"/>
    </source>
</evidence>
<evidence type="ECO:0000313" key="13">
    <source>
        <dbReference type="EMBL" id="NGO51339.1"/>
    </source>
</evidence>
<evidence type="ECO:0000256" key="9">
    <source>
        <dbReference type="ARBA" id="ARBA00047312"/>
    </source>
</evidence>
<dbReference type="Gene3D" id="1.10.1040.10">
    <property type="entry name" value="N-(1-d-carboxylethyl)-l-norvaline Dehydrogenase, domain 2"/>
    <property type="match status" value="1"/>
</dbReference>
<dbReference type="SUPFAM" id="SSF48179">
    <property type="entry name" value="6-phosphogluconate dehydrogenase C-terminal domain-like"/>
    <property type="match status" value="1"/>
</dbReference>
<feature type="domain" description="3-hydroxyisobutyrate dehydrogenase-like NAD-binding" evidence="12">
    <location>
        <begin position="165"/>
        <end position="285"/>
    </location>
</feature>
<comment type="similarity">
    <text evidence="6">Belongs to the HIBADH-related family. L-threonate dehydrogenase subfamily.</text>
</comment>
<dbReference type="InterPro" id="IPR015815">
    <property type="entry name" value="HIBADH-related"/>
</dbReference>
<sequence length="304" mass="31184">MSNVLLIGLGAMGFGMGRSLLRAGHAVCGIDIDAAVTARFVEVGGLGSSRAEAAATADIAILVVVNARQTEDVLFGEGGIADRLPNGAVVVSCATFAPEHAVDFESRLQARNVLYLDAPISGGSARAAEGKLSIMASGHPDAFAMAGAALDAMAETVFELGDRAGAGSAMKIVNQLLAGIHVLATAEAMCFGIGQGIDPHRMIEVITRSAGSSWMFQNRGPYIADGDYRPHSAVDIFVKDLGIVRQIAAASGMSVRLADAAFERFQAAREAGYGSAGDVAVAKMYAEEGGIVLPEAARGRTGGS</sequence>
<comment type="caution">
    <text evidence="13">The sequence shown here is derived from an EMBL/GenBank/DDBJ whole genome shotgun (WGS) entry which is preliminary data.</text>
</comment>
<comment type="function">
    <text evidence="5">Catalyzes oxidation of L-threonate to 2-oxo-tetronate. Can use either NAD(+) or NADP(+) as cosubstrate, with a preference for NAD(+).</text>
</comment>
<dbReference type="Proteomes" id="UP001642900">
    <property type="component" value="Unassembled WGS sequence"/>
</dbReference>
<organism evidence="13 14">
    <name type="scientific">Allomesorhizobium camelthorni</name>
    <dbReference type="NCBI Taxonomy" id="475069"/>
    <lineage>
        <taxon>Bacteria</taxon>
        <taxon>Pseudomonadati</taxon>
        <taxon>Pseudomonadota</taxon>
        <taxon>Alphaproteobacteria</taxon>
        <taxon>Hyphomicrobiales</taxon>
        <taxon>Phyllobacteriaceae</taxon>
        <taxon>Allomesorhizobium</taxon>
    </lineage>
</organism>
<dbReference type="InterPro" id="IPR050006">
    <property type="entry name" value="LtnD"/>
</dbReference>
<dbReference type="SUPFAM" id="SSF51735">
    <property type="entry name" value="NAD(P)-binding Rossmann-fold domains"/>
    <property type="match status" value="1"/>
</dbReference>
<reference evidence="13 14" key="1">
    <citation type="submission" date="2020-02" db="EMBL/GenBank/DDBJ databases">
        <title>Genome sequence of strain CCNWXJ40-4.</title>
        <authorList>
            <person name="Gao J."/>
            <person name="Sun J."/>
        </authorList>
    </citation>
    <scope>NUCLEOTIDE SEQUENCE [LARGE SCALE GENOMIC DNA]</scope>
    <source>
        <strain evidence="13 14">CCNWXJ 40-4</strain>
    </source>
</reference>
<comment type="catalytic activity">
    <reaction evidence="9">
        <text>L-threonate + NAD(+) = 2-dehydro-L-erythronate + NADH + H(+)</text>
        <dbReference type="Rhea" id="RHEA:52548"/>
        <dbReference type="ChEBI" id="CHEBI:15378"/>
        <dbReference type="ChEBI" id="CHEBI:57540"/>
        <dbReference type="ChEBI" id="CHEBI:57561"/>
        <dbReference type="ChEBI" id="CHEBI:57945"/>
        <dbReference type="ChEBI" id="CHEBI:136669"/>
        <dbReference type="EC" id="1.1.1.411"/>
    </reaction>
</comment>
<keyword evidence="3" id="KW-0520">NAD</keyword>
<dbReference type="InterPro" id="IPR036291">
    <property type="entry name" value="NAD(P)-bd_dom_sf"/>
</dbReference>
<dbReference type="GO" id="GO:0050661">
    <property type="term" value="F:NADP binding"/>
    <property type="evidence" value="ECO:0007669"/>
    <property type="project" value="InterPro"/>
</dbReference>
<dbReference type="Gene3D" id="3.40.50.720">
    <property type="entry name" value="NAD(P)-binding Rossmann-like Domain"/>
    <property type="match status" value="1"/>
</dbReference>
<dbReference type="InterPro" id="IPR008927">
    <property type="entry name" value="6-PGluconate_DH-like_C_sf"/>
</dbReference>
<evidence type="ECO:0000256" key="2">
    <source>
        <dbReference type="ARBA" id="ARBA00023002"/>
    </source>
</evidence>
<keyword evidence="14" id="KW-1185">Reference proteome</keyword>
<dbReference type="PANTHER" id="PTHR43060:SF17">
    <property type="entry name" value="L-THREONATE DEHYDROGENASE"/>
    <property type="match status" value="1"/>
</dbReference>
<dbReference type="InterPro" id="IPR013328">
    <property type="entry name" value="6PGD_dom2"/>
</dbReference>
<evidence type="ECO:0000256" key="10">
    <source>
        <dbReference type="PIRSR" id="PIRSR000103-1"/>
    </source>
</evidence>
<dbReference type="GO" id="GO:0051287">
    <property type="term" value="F:NAD binding"/>
    <property type="evidence" value="ECO:0007669"/>
    <property type="project" value="InterPro"/>
</dbReference>
<evidence type="ECO:0000256" key="5">
    <source>
        <dbReference type="ARBA" id="ARBA00037062"/>
    </source>
</evidence>
<keyword evidence="2" id="KW-0560">Oxidoreductase</keyword>
<evidence type="ECO:0000256" key="3">
    <source>
        <dbReference type="ARBA" id="ARBA00023027"/>
    </source>
</evidence>
<dbReference type="InterPro" id="IPR006115">
    <property type="entry name" value="6PGDH_NADP-bd"/>
</dbReference>
<dbReference type="EC" id="1.1.1.411" evidence="7"/>
<dbReference type="NCBIfam" id="NF043037">
    <property type="entry name" value="ThreonDh"/>
    <property type="match status" value="1"/>
</dbReference>
<evidence type="ECO:0000256" key="4">
    <source>
        <dbReference type="ARBA" id="ARBA00023277"/>
    </source>
</evidence>
<dbReference type="Pfam" id="PF14833">
    <property type="entry name" value="NAD_binding_11"/>
    <property type="match status" value="1"/>
</dbReference>
<dbReference type="Pfam" id="PF03446">
    <property type="entry name" value="NAD_binding_2"/>
    <property type="match status" value="1"/>
</dbReference>
<dbReference type="EMBL" id="JAAKZF010000008">
    <property type="protein sequence ID" value="NGO51339.1"/>
    <property type="molecule type" value="Genomic_DNA"/>
</dbReference>
<protein>
    <recommendedName>
        <fullName evidence="8">L-threonate dehydrogenase</fullName>
        <ecNumber evidence="7">1.1.1.411</ecNumber>
    </recommendedName>
</protein>
<dbReference type="InterPro" id="IPR029154">
    <property type="entry name" value="HIBADH-like_NADP-bd"/>
</dbReference>
<dbReference type="PIRSF" id="PIRSF000103">
    <property type="entry name" value="HIBADH"/>
    <property type="match status" value="1"/>
</dbReference>
<evidence type="ECO:0000259" key="11">
    <source>
        <dbReference type="Pfam" id="PF03446"/>
    </source>
</evidence>
<evidence type="ECO:0000256" key="6">
    <source>
        <dbReference type="ARBA" id="ARBA00037979"/>
    </source>
</evidence>
<gene>
    <name evidence="13" type="ORF">G6N73_09125</name>
</gene>
<proteinExistence type="inferred from homology"/>
<evidence type="ECO:0000259" key="12">
    <source>
        <dbReference type="Pfam" id="PF14833"/>
    </source>
</evidence>
<name>A0A6G4W9R2_9HYPH</name>
<keyword evidence="1" id="KW-0521">NADP</keyword>
<evidence type="ECO:0000313" key="14">
    <source>
        <dbReference type="Proteomes" id="UP001642900"/>
    </source>
</evidence>
<keyword evidence="4" id="KW-0119">Carbohydrate metabolism</keyword>
<dbReference type="AlphaFoldDB" id="A0A6G4W9R2"/>
<accession>A0A6G4W9R2</accession>
<feature type="active site" evidence="10">
    <location>
        <position position="171"/>
    </location>
</feature>